<proteinExistence type="predicted"/>
<dbReference type="AlphaFoldDB" id="A0A9Q0F7Q6"/>
<reference evidence="1" key="1">
    <citation type="submission" date="2022-02" db="EMBL/GenBank/DDBJ databases">
        <authorList>
            <person name="Henning P.M."/>
            <person name="McCubbin A.G."/>
            <person name="Shore J.S."/>
        </authorList>
    </citation>
    <scope>NUCLEOTIDE SEQUENCE</scope>
    <source>
        <strain evidence="1">F60SS</strain>
        <tissue evidence="1">Leaves</tissue>
    </source>
</reference>
<comment type="caution">
    <text evidence="1">The sequence shown here is derived from an EMBL/GenBank/DDBJ whole genome shotgun (WGS) entry which is preliminary data.</text>
</comment>
<dbReference type="PANTHER" id="PTHR36342">
    <property type="entry name" value="PTB DOMAIN ENGULFMENT ADAPTER"/>
    <property type="match status" value="1"/>
</dbReference>
<dbReference type="EMBL" id="JAKUCV010006659">
    <property type="protein sequence ID" value="KAJ4826488.1"/>
    <property type="molecule type" value="Genomic_DNA"/>
</dbReference>
<keyword evidence="2" id="KW-1185">Reference proteome</keyword>
<evidence type="ECO:0008006" key="3">
    <source>
        <dbReference type="Google" id="ProtNLM"/>
    </source>
</evidence>
<protein>
    <recommendedName>
        <fullName evidence="3">PTB domain-containing protein</fullName>
    </recommendedName>
</protein>
<evidence type="ECO:0000313" key="1">
    <source>
        <dbReference type="EMBL" id="KAJ4826488.1"/>
    </source>
</evidence>
<dbReference type="OrthoDB" id="1920822at2759"/>
<dbReference type="Proteomes" id="UP001141552">
    <property type="component" value="Unassembled WGS sequence"/>
</dbReference>
<reference evidence="1" key="2">
    <citation type="journal article" date="2023" name="Plants (Basel)">
        <title>Annotation of the Turnera subulata (Passifloraceae) Draft Genome Reveals the S-Locus Evolved after the Divergence of Turneroideae from Passifloroideae in a Stepwise Manner.</title>
        <authorList>
            <person name="Henning P.M."/>
            <person name="Roalson E.H."/>
            <person name="Mir W."/>
            <person name="McCubbin A.G."/>
            <person name="Shore J.S."/>
        </authorList>
    </citation>
    <scope>NUCLEOTIDE SEQUENCE</scope>
    <source>
        <strain evidence="1">F60SS</strain>
    </source>
</reference>
<dbReference type="PANTHER" id="PTHR36342:SF1">
    <property type="entry name" value="PTB DOMAIN ENGULFMENT ADAPTER"/>
    <property type="match status" value="1"/>
</dbReference>
<name>A0A9Q0F7Q6_9ROSI</name>
<accession>A0A9Q0F7Q6</accession>
<evidence type="ECO:0000313" key="2">
    <source>
        <dbReference type="Proteomes" id="UP001141552"/>
    </source>
</evidence>
<organism evidence="1 2">
    <name type="scientific">Turnera subulata</name>
    <dbReference type="NCBI Taxonomy" id="218843"/>
    <lineage>
        <taxon>Eukaryota</taxon>
        <taxon>Viridiplantae</taxon>
        <taxon>Streptophyta</taxon>
        <taxon>Embryophyta</taxon>
        <taxon>Tracheophyta</taxon>
        <taxon>Spermatophyta</taxon>
        <taxon>Magnoliopsida</taxon>
        <taxon>eudicotyledons</taxon>
        <taxon>Gunneridae</taxon>
        <taxon>Pentapetalae</taxon>
        <taxon>rosids</taxon>
        <taxon>fabids</taxon>
        <taxon>Malpighiales</taxon>
        <taxon>Passifloraceae</taxon>
        <taxon>Turnera</taxon>
    </lineage>
</organism>
<sequence>MSSLLARPTVTIRGSKDEVYVAAVPLRAAKGPAQLVMSAAYSLGFWDFQHFMVLIRPYTSSSSQSRPQAVVFDFQPKDPEDIFTAIAVLSGRAVPGTVLVRKLGKLPKNKCWFVGSSKVDAVDVATKYSSNWDMNLRVGRHDCRDYTNGLVELLVGEKHVLERLRSSTGSKG</sequence>
<gene>
    <name evidence="1" type="ORF">Tsubulata_041177</name>
</gene>